<protein>
    <submittedName>
        <fullName evidence="1">Uncharacterized protein</fullName>
    </submittedName>
</protein>
<dbReference type="Proteomes" id="UP001620408">
    <property type="component" value="Unassembled WGS sequence"/>
</dbReference>
<name>A0ABW8K8Z7_9GAMM</name>
<dbReference type="RefSeq" id="WP_379984597.1">
    <property type="nucleotide sequence ID" value="NZ_JADIKD010000012.1"/>
</dbReference>
<gene>
    <name evidence="1" type="ORF">ISS97_19025</name>
</gene>
<sequence>MRLAKVWVNGNRVAAQLTEGYVLGVIAGPCSVESGSALYGVDRRRGEQTWRSKDGAQLSVNVERFDVEASGAWHWLEGDSP</sequence>
<evidence type="ECO:0000313" key="2">
    <source>
        <dbReference type="Proteomes" id="UP001620408"/>
    </source>
</evidence>
<accession>A0ABW8K8Z7</accession>
<dbReference type="EMBL" id="JADIKD010000012">
    <property type="protein sequence ID" value="MFK2919364.1"/>
    <property type="molecule type" value="Genomic_DNA"/>
</dbReference>
<keyword evidence="2" id="KW-1185">Reference proteome</keyword>
<reference evidence="1 2" key="1">
    <citation type="submission" date="2020-10" db="EMBL/GenBank/DDBJ databases">
        <title>Phylogeny of dyella-like bacteria.</title>
        <authorList>
            <person name="Fu J."/>
        </authorList>
    </citation>
    <scope>NUCLEOTIDE SEQUENCE [LARGE SCALE GENOMIC DNA]</scope>
    <source>
        <strain evidence="1 2">BB4</strain>
    </source>
</reference>
<evidence type="ECO:0000313" key="1">
    <source>
        <dbReference type="EMBL" id="MFK2919364.1"/>
    </source>
</evidence>
<proteinExistence type="predicted"/>
<comment type="caution">
    <text evidence="1">The sequence shown here is derived from an EMBL/GenBank/DDBJ whole genome shotgun (WGS) entry which is preliminary data.</text>
</comment>
<organism evidence="1 2">
    <name type="scientific">Dyella koreensis</name>
    <dbReference type="NCBI Taxonomy" id="311235"/>
    <lineage>
        <taxon>Bacteria</taxon>
        <taxon>Pseudomonadati</taxon>
        <taxon>Pseudomonadota</taxon>
        <taxon>Gammaproteobacteria</taxon>
        <taxon>Lysobacterales</taxon>
        <taxon>Rhodanobacteraceae</taxon>
        <taxon>Dyella</taxon>
    </lineage>
</organism>